<gene>
    <name evidence="2" type="ORF">C5Y98_27140</name>
</gene>
<dbReference type="RefSeq" id="WP_105359319.1">
    <property type="nucleotide sequence ID" value="NZ_PUIB01000027.1"/>
</dbReference>
<dbReference type="EMBL" id="PUIB01000027">
    <property type="protein sequence ID" value="PQO27770.1"/>
    <property type="molecule type" value="Genomic_DNA"/>
</dbReference>
<accession>A0A2S8F6L0</accession>
<dbReference type="OrthoDB" id="276430at2"/>
<dbReference type="PROSITE" id="PS51257">
    <property type="entry name" value="PROKAR_LIPOPROTEIN"/>
    <property type="match status" value="1"/>
</dbReference>
<organism evidence="2 3">
    <name type="scientific">Blastopirellula marina</name>
    <dbReference type="NCBI Taxonomy" id="124"/>
    <lineage>
        <taxon>Bacteria</taxon>
        <taxon>Pseudomonadati</taxon>
        <taxon>Planctomycetota</taxon>
        <taxon>Planctomycetia</taxon>
        <taxon>Pirellulales</taxon>
        <taxon>Pirellulaceae</taxon>
        <taxon>Blastopirellula</taxon>
    </lineage>
</organism>
<reference evidence="2 3" key="1">
    <citation type="submission" date="2018-02" db="EMBL/GenBank/DDBJ databases">
        <title>Comparative genomes isolates from brazilian mangrove.</title>
        <authorList>
            <person name="Araujo J.E."/>
            <person name="Taketani R.G."/>
            <person name="Silva M.C.P."/>
            <person name="Loureco M.V."/>
            <person name="Andreote F.D."/>
        </authorList>
    </citation>
    <scope>NUCLEOTIDE SEQUENCE [LARGE SCALE GENOMIC DNA]</scope>
    <source>
        <strain evidence="2 3">NAP PRIS-MGV</strain>
    </source>
</reference>
<evidence type="ECO:0000313" key="3">
    <source>
        <dbReference type="Proteomes" id="UP000239388"/>
    </source>
</evidence>
<sequence>MTLRLEVSMLLISLCAIVGCQPDISSPATSNPNNGGEAATAPDTGGASREPSEVVVTTPESQIGTTRLLSAEGTFNAPQHGYDNRFEFELSGQMKYRVQISFAPFVGDDWSLNPLTDVTNPTDSKMYAAFHAVFYNDTGQLVGCCQQDIEMEPNDGPTQLGSLVLRGPQKALLTATQFEIVIYESDKQIGSEPIDVNATTDLVGRSGKVITKLKEIDASEIATDNGTMLRLKAAITFEDPADKSRNTHLDVHGKAEYSLYLDTRHRPVTTMKSSGENETYERWEVAAEFDPRKRVPGVSAEPHFALYDDNGKLVACVGSPSVGQLVAPEDYLLSATELEMVAFETAQD</sequence>
<comment type="caution">
    <text evidence="2">The sequence shown here is derived from an EMBL/GenBank/DDBJ whole genome shotgun (WGS) entry which is preliminary data.</text>
</comment>
<evidence type="ECO:0000256" key="1">
    <source>
        <dbReference type="SAM" id="MobiDB-lite"/>
    </source>
</evidence>
<dbReference type="Proteomes" id="UP000239388">
    <property type="component" value="Unassembled WGS sequence"/>
</dbReference>
<feature type="region of interest" description="Disordered" evidence="1">
    <location>
        <begin position="27"/>
        <end position="63"/>
    </location>
</feature>
<name>A0A2S8F6L0_9BACT</name>
<dbReference type="AlphaFoldDB" id="A0A2S8F6L0"/>
<evidence type="ECO:0000313" key="2">
    <source>
        <dbReference type="EMBL" id="PQO27770.1"/>
    </source>
</evidence>
<protein>
    <submittedName>
        <fullName evidence="2">Uncharacterized protein</fullName>
    </submittedName>
</protein>
<proteinExistence type="predicted"/>